<comment type="caution">
    <text evidence="1">The sequence shown here is derived from an EMBL/GenBank/DDBJ whole genome shotgun (WGS) entry which is preliminary data.</text>
</comment>
<dbReference type="AlphaFoldDB" id="A0A392W132"/>
<reference evidence="1 2" key="1">
    <citation type="journal article" date="2018" name="Front. Plant Sci.">
        <title>Red Clover (Trifolium pratense) and Zigzag Clover (T. medium) - A Picture of Genomic Similarities and Differences.</title>
        <authorList>
            <person name="Dluhosova J."/>
            <person name="Istvanek J."/>
            <person name="Nedelnik J."/>
            <person name="Repkova J."/>
        </authorList>
    </citation>
    <scope>NUCLEOTIDE SEQUENCE [LARGE SCALE GENOMIC DNA]</scope>
    <source>
        <strain evidence="2">cv. 10/8</strain>
        <tissue evidence="1">Leaf</tissue>
    </source>
</reference>
<proteinExistence type="predicted"/>
<organism evidence="1 2">
    <name type="scientific">Trifolium medium</name>
    <dbReference type="NCBI Taxonomy" id="97028"/>
    <lineage>
        <taxon>Eukaryota</taxon>
        <taxon>Viridiplantae</taxon>
        <taxon>Streptophyta</taxon>
        <taxon>Embryophyta</taxon>
        <taxon>Tracheophyta</taxon>
        <taxon>Spermatophyta</taxon>
        <taxon>Magnoliopsida</taxon>
        <taxon>eudicotyledons</taxon>
        <taxon>Gunneridae</taxon>
        <taxon>Pentapetalae</taxon>
        <taxon>rosids</taxon>
        <taxon>fabids</taxon>
        <taxon>Fabales</taxon>
        <taxon>Fabaceae</taxon>
        <taxon>Papilionoideae</taxon>
        <taxon>50 kb inversion clade</taxon>
        <taxon>NPAAA clade</taxon>
        <taxon>Hologalegina</taxon>
        <taxon>IRL clade</taxon>
        <taxon>Trifolieae</taxon>
        <taxon>Trifolium</taxon>
    </lineage>
</organism>
<feature type="non-terminal residue" evidence="1">
    <location>
        <position position="39"/>
    </location>
</feature>
<dbReference type="Proteomes" id="UP000265520">
    <property type="component" value="Unassembled WGS sequence"/>
</dbReference>
<evidence type="ECO:0000313" key="1">
    <source>
        <dbReference type="EMBL" id="MCI93977.1"/>
    </source>
</evidence>
<keyword evidence="2" id="KW-1185">Reference proteome</keyword>
<name>A0A392W132_9FABA</name>
<accession>A0A392W132</accession>
<evidence type="ECO:0000313" key="2">
    <source>
        <dbReference type="Proteomes" id="UP000265520"/>
    </source>
</evidence>
<protein>
    <submittedName>
        <fullName evidence="1">Uncharacterized protein</fullName>
    </submittedName>
</protein>
<sequence>MGHFTYKVFNLQNRFAVDYIDTSTVEALQKLWLKNVPSK</sequence>
<dbReference type="EMBL" id="LXQA011343791">
    <property type="protein sequence ID" value="MCI93977.1"/>
    <property type="molecule type" value="Genomic_DNA"/>
</dbReference>